<protein>
    <recommendedName>
        <fullName evidence="1">DUF6378 domain-containing protein</fullName>
    </recommendedName>
</protein>
<accession>A0A0H4IIR5</accession>
<gene>
    <name evidence="2" type="ORF">p0219_48</name>
</gene>
<dbReference type="Proteomes" id="UP000225110">
    <property type="component" value="Segment"/>
</dbReference>
<evidence type="ECO:0000259" key="1">
    <source>
        <dbReference type="Pfam" id="PF19905"/>
    </source>
</evidence>
<name>A0A0H4IIR5_9CAUD</name>
<organism evidence="2 3">
    <name type="scientific">Brucella phage 02_19</name>
    <dbReference type="NCBI Taxonomy" id="1667365"/>
    <lineage>
        <taxon>Viruses</taxon>
        <taxon>Duplodnaviria</taxon>
        <taxon>Heunggongvirae</taxon>
        <taxon>Uroviricota</taxon>
        <taxon>Caudoviricetes</taxon>
        <taxon>Perisivirus</taxon>
        <taxon>Perisivirus Tb</taxon>
    </lineage>
</organism>
<dbReference type="InterPro" id="IPR045958">
    <property type="entry name" value="DUF6378"/>
</dbReference>
<evidence type="ECO:0000313" key="3">
    <source>
        <dbReference type="Proteomes" id="UP000225110"/>
    </source>
</evidence>
<proteinExistence type="predicted"/>
<dbReference type="EMBL" id="KJ133688">
    <property type="protein sequence ID" value="AKO59036.1"/>
    <property type="molecule type" value="Genomic_DNA"/>
</dbReference>
<reference evidence="2 3" key="1">
    <citation type="journal article" date="2015" name="Virol. J.">
        <title>Whole genome sequence comparison of ten diagnostic brucellaphages propagated on two Brucella abortus hosts.</title>
        <authorList>
            <person name="Tevdoradze E."/>
            <person name="Farlow J."/>
            <person name="Kotorashvili A."/>
            <person name="Skhirtladze N."/>
            <person name="Antadze I."/>
            <person name="Gunia S."/>
            <person name="Balarjishvili N."/>
            <person name="Kvachadze L."/>
            <person name="Kutateladze M."/>
        </authorList>
    </citation>
    <scope>NUCLEOTIDE SEQUENCE [LARGE SCALE GENOMIC DNA]</scope>
</reference>
<feature type="domain" description="DUF6378" evidence="1">
    <location>
        <begin position="6"/>
        <end position="80"/>
    </location>
</feature>
<dbReference type="Pfam" id="PF19905">
    <property type="entry name" value="DUF6378"/>
    <property type="match status" value="1"/>
</dbReference>
<sequence>MEIRDILNEREKTHGDYRSHAAITQALKADMQCQSSWSSLPEHQRESLDMIAHKIGRILAGDPDFRDHWADIAGYATLSADRCTK</sequence>
<evidence type="ECO:0000313" key="2">
    <source>
        <dbReference type="EMBL" id="AKO59036.1"/>
    </source>
</evidence>